<evidence type="ECO:0000313" key="2">
    <source>
        <dbReference type="EMBL" id="KAJ8943432.1"/>
    </source>
</evidence>
<name>A0AAV8XYU2_9CUCU</name>
<evidence type="ECO:0000259" key="1">
    <source>
        <dbReference type="Pfam" id="PF07993"/>
    </source>
</evidence>
<dbReference type="Proteomes" id="UP001162156">
    <property type="component" value="Unassembled WGS sequence"/>
</dbReference>
<protein>
    <recommendedName>
        <fullName evidence="1">Thioester reductase (TE) domain-containing protein</fullName>
    </recommendedName>
</protein>
<gene>
    <name evidence="2" type="ORF">NQ314_009750</name>
</gene>
<evidence type="ECO:0000313" key="3">
    <source>
        <dbReference type="Proteomes" id="UP001162156"/>
    </source>
</evidence>
<proteinExistence type="predicted"/>
<dbReference type="EMBL" id="JANEYF010002678">
    <property type="protein sequence ID" value="KAJ8943432.1"/>
    <property type="molecule type" value="Genomic_DNA"/>
</dbReference>
<organism evidence="2 3">
    <name type="scientific">Rhamnusium bicolor</name>
    <dbReference type="NCBI Taxonomy" id="1586634"/>
    <lineage>
        <taxon>Eukaryota</taxon>
        <taxon>Metazoa</taxon>
        <taxon>Ecdysozoa</taxon>
        <taxon>Arthropoda</taxon>
        <taxon>Hexapoda</taxon>
        <taxon>Insecta</taxon>
        <taxon>Pterygota</taxon>
        <taxon>Neoptera</taxon>
        <taxon>Endopterygota</taxon>
        <taxon>Coleoptera</taxon>
        <taxon>Polyphaga</taxon>
        <taxon>Cucujiformia</taxon>
        <taxon>Chrysomeloidea</taxon>
        <taxon>Cerambycidae</taxon>
        <taxon>Lepturinae</taxon>
        <taxon>Rhagiini</taxon>
        <taxon>Rhamnusium</taxon>
    </lineage>
</organism>
<dbReference type="Pfam" id="PF07993">
    <property type="entry name" value="NAD_binding_4"/>
    <property type="match status" value="1"/>
</dbReference>
<dbReference type="InterPro" id="IPR013120">
    <property type="entry name" value="FAR_NAD-bd"/>
</dbReference>
<dbReference type="AlphaFoldDB" id="A0AAV8XYU2"/>
<reference evidence="2" key="1">
    <citation type="journal article" date="2023" name="Insect Mol. Biol.">
        <title>Genome sequencing provides insights into the evolution of gene families encoding plant cell wall-degrading enzymes in longhorned beetles.</title>
        <authorList>
            <person name="Shin N.R."/>
            <person name="Okamura Y."/>
            <person name="Kirsch R."/>
            <person name="Pauchet Y."/>
        </authorList>
    </citation>
    <scope>NUCLEOTIDE SEQUENCE</scope>
    <source>
        <strain evidence="2">RBIC_L_NR</strain>
    </source>
</reference>
<sequence length="56" mass="6042">MEPLPNTYTFAKSLAEHVVNDLFVSTFEDPVAGWIDNFNGPVGLLTAGGKGIIYTL</sequence>
<accession>A0AAV8XYU2</accession>
<comment type="caution">
    <text evidence="2">The sequence shown here is derived from an EMBL/GenBank/DDBJ whole genome shotgun (WGS) entry which is preliminary data.</text>
</comment>
<feature type="domain" description="Thioester reductase (TE)" evidence="1">
    <location>
        <begin position="2"/>
        <end position="54"/>
    </location>
</feature>
<keyword evidence="3" id="KW-1185">Reference proteome</keyword>